<evidence type="ECO:0000256" key="1">
    <source>
        <dbReference type="SAM" id="Phobius"/>
    </source>
</evidence>
<keyword evidence="1" id="KW-0472">Membrane</keyword>
<keyword evidence="1" id="KW-1133">Transmembrane helix</keyword>
<evidence type="ECO:0000313" key="2">
    <source>
        <dbReference type="EMBL" id="MFD2909019.1"/>
    </source>
</evidence>
<feature type="transmembrane region" description="Helical" evidence="1">
    <location>
        <begin position="53"/>
        <end position="72"/>
    </location>
</feature>
<feature type="transmembrane region" description="Helical" evidence="1">
    <location>
        <begin position="25"/>
        <end position="47"/>
    </location>
</feature>
<name>A0ABW5Z814_9FLAO</name>
<keyword evidence="1" id="KW-0812">Transmembrane</keyword>
<protein>
    <submittedName>
        <fullName evidence="2">Uncharacterized protein</fullName>
    </submittedName>
</protein>
<gene>
    <name evidence="2" type="ORF">ACFSX9_09740</name>
</gene>
<dbReference type="EMBL" id="JBHUOL010000013">
    <property type="protein sequence ID" value="MFD2909019.1"/>
    <property type="molecule type" value="Genomic_DNA"/>
</dbReference>
<feature type="transmembrane region" description="Helical" evidence="1">
    <location>
        <begin position="206"/>
        <end position="229"/>
    </location>
</feature>
<keyword evidence="3" id="KW-1185">Reference proteome</keyword>
<accession>A0ABW5Z814</accession>
<evidence type="ECO:0000313" key="3">
    <source>
        <dbReference type="Proteomes" id="UP001597549"/>
    </source>
</evidence>
<sequence length="242" mass="28617">MNITKQNFSELESEPSWLITKVLRLILTIFTFIMLVLFYSMPILFYMENYFDAIVALIFIPVYYLVLTLLIVKLIEHILKVKPTAIEYIIVDKIGVHYHRLDGEIESVFYKNLERSPLGIVYDIYPRTVALSTAPALLIVRINRLEHAINFRKTDLFYSYYTKNHRALLAHFIKGVKIFRPDLRISSSVYSEFCIDEKTMQFNKRLYWKTIAMVLVFLIIVIICIELYMKYRFGSSLLNPKE</sequence>
<dbReference type="RefSeq" id="WP_379807137.1">
    <property type="nucleotide sequence ID" value="NZ_JBHUOL010000013.1"/>
</dbReference>
<proteinExistence type="predicted"/>
<reference evidence="3" key="1">
    <citation type="journal article" date="2019" name="Int. J. Syst. Evol. Microbiol.">
        <title>The Global Catalogue of Microorganisms (GCM) 10K type strain sequencing project: providing services to taxonomists for standard genome sequencing and annotation.</title>
        <authorList>
            <consortium name="The Broad Institute Genomics Platform"/>
            <consortium name="The Broad Institute Genome Sequencing Center for Infectious Disease"/>
            <person name="Wu L."/>
            <person name="Ma J."/>
        </authorList>
    </citation>
    <scope>NUCLEOTIDE SEQUENCE [LARGE SCALE GENOMIC DNA]</scope>
    <source>
        <strain evidence="3">KCTC 52644</strain>
    </source>
</reference>
<organism evidence="2 3">
    <name type="scientific">Flavobacterium ardleyense</name>
    <dbReference type="NCBI Taxonomy" id="2038737"/>
    <lineage>
        <taxon>Bacteria</taxon>
        <taxon>Pseudomonadati</taxon>
        <taxon>Bacteroidota</taxon>
        <taxon>Flavobacteriia</taxon>
        <taxon>Flavobacteriales</taxon>
        <taxon>Flavobacteriaceae</taxon>
        <taxon>Flavobacterium</taxon>
    </lineage>
</organism>
<comment type="caution">
    <text evidence="2">The sequence shown here is derived from an EMBL/GenBank/DDBJ whole genome shotgun (WGS) entry which is preliminary data.</text>
</comment>
<dbReference type="Proteomes" id="UP001597549">
    <property type="component" value="Unassembled WGS sequence"/>
</dbReference>